<name>A0A1H9G3I0_9FLAO</name>
<dbReference type="Proteomes" id="UP000198999">
    <property type="component" value="Unassembled WGS sequence"/>
</dbReference>
<dbReference type="AlphaFoldDB" id="A0A1H9G3I0"/>
<keyword evidence="1" id="KW-0812">Transmembrane</keyword>
<sequence length="139" mass="15539">MLNSTSSKPPIWFWIVSIIALIWNGMGVNAYLQQAYDTESYRAMYSPEQLEIAANMPAWVTAVFAIAVFGGALAAIGLLLRKSWSVKLWYLSLLAVIVQMGYILINGYASSIGMTIMIIVLAFFFVWFARKSEANGWLN</sequence>
<keyword evidence="1" id="KW-0472">Membrane</keyword>
<evidence type="ECO:0000313" key="2">
    <source>
        <dbReference type="EMBL" id="SEQ44533.1"/>
    </source>
</evidence>
<keyword evidence="3" id="KW-1185">Reference proteome</keyword>
<feature type="transmembrane region" description="Helical" evidence="1">
    <location>
        <begin position="52"/>
        <end position="76"/>
    </location>
</feature>
<evidence type="ECO:0000313" key="3">
    <source>
        <dbReference type="Proteomes" id="UP000198999"/>
    </source>
</evidence>
<accession>A0A1H9G3I0</accession>
<evidence type="ECO:0000256" key="1">
    <source>
        <dbReference type="SAM" id="Phobius"/>
    </source>
</evidence>
<keyword evidence="1" id="KW-1133">Transmembrane helix</keyword>
<dbReference type="EMBL" id="FOFN01000002">
    <property type="protein sequence ID" value="SEQ44533.1"/>
    <property type="molecule type" value="Genomic_DNA"/>
</dbReference>
<proteinExistence type="predicted"/>
<feature type="transmembrane region" description="Helical" evidence="1">
    <location>
        <begin position="111"/>
        <end position="129"/>
    </location>
</feature>
<protein>
    <recommendedName>
        <fullName evidence="4">DoxX-like family protein</fullName>
    </recommendedName>
</protein>
<dbReference type="RefSeq" id="WP_092578414.1">
    <property type="nucleotide sequence ID" value="NZ_FOFN01000002.1"/>
</dbReference>
<feature type="transmembrane region" description="Helical" evidence="1">
    <location>
        <begin position="12"/>
        <end position="32"/>
    </location>
</feature>
<evidence type="ECO:0008006" key="4">
    <source>
        <dbReference type="Google" id="ProtNLM"/>
    </source>
</evidence>
<gene>
    <name evidence="2" type="ORF">SAMN05421824_1664</name>
</gene>
<reference evidence="2 3" key="1">
    <citation type="submission" date="2016-10" db="EMBL/GenBank/DDBJ databases">
        <authorList>
            <person name="de Groot N.N."/>
        </authorList>
    </citation>
    <scope>NUCLEOTIDE SEQUENCE [LARGE SCALE GENOMIC DNA]</scope>
    <source>
        <strain evidence="2 3">DSM 21035</strain>
    </source>
</reference>
<dbReference type="OrthoDB" id="1143964at2"/>
<organism evidence="2 3">
    <name type="scientific">Hyunsoonleella jejuensis</name>
    <dbReference type="NCBI Taxonomy" id="419940"/>
    <lineage>
        <taxon>Bacteria</taxon>
        <taxon>Pseudomonadati</taxon>
        <taxon>Bacteroidota</taxon>
        <taxon>Flavobacteriia</taxon>
        <taxon>Flavobacteriales</taxon>
        <taxon>Flavobacteriaceae</taxon>
    </lineage>
</organism>
<dbReference type="STRING" id="419940.SAMN05421824_1664"/>